<dbReference type="EMBL" id="JAACFV010000200">
    <property type="protein sequence ID" value="KAF7503051.1"/>
    <property type="molecule type" value="Genomic_DNA"/>
</dbReference>
<evidence type="ECO:0000256" key="1">
    <source>
        <dbReference type="SAM" id="MobiDB-lite"/>
    </source>
</evidence>
<name>A0A8H7E1J1_9EURO</name>
<gene>
    <name evidence="2" type="ORF">GJ744_004689</name>
</gene>
<proteinExistence type="predicted"/>
<feature type="region of interest" description="Disordered" evidence="1">
    <location>
        <begin position="62"/>
        <end position="85"/>
    </location>
</feature>
<dbReference type="AlphaFoldDB" id="A0A8H7E1J1"/>
<organism evidence="2 3">
    <name type="scientific">Endocarpon pusillum</name>
    <dbReference type="NCBI Taxonomy" id="364733"/>
    <lineage>
        <taxon>Eukaryota</taxon>
        <taxon>Fungi</taxon>
        <taxon>Dikarya</taxon>
        <taxon>Ascomycota</taxon>
        <taxon>Pezizomycotina</taxon>
        <taxon>Eurotiomycetes</taxon>
        <taxon>Chaetothyriomycetidae</taxon>
        <taxon>Verrucariales</taxon>
        <taxon>Verrucariaceae</taxon>
        <taxon>Endocarpon</taxon>
    </lineage>
</organism>
<reference evidence="2" key="1">
    <citation type="submission" date="2020-02" db="EMBL/GenBank/DDBJ databases">
        <authorList>
            <person name="Palmer J.M."/>
        </authorList>
    </citation>
    <scope>NUCLEOTIDE SEQUENCE</scope>
    <source>
        <strain evidence="2">EPUS1.4</strain>
        <tissue evidence="2">Thallus</tissue>
    </source>
</reference>
<keyword evidence="3" id="KW-1185">Reference proteome</keyword>
<accession>A0A8H7E1J1</accession>
<evidence type="ECO:0000313" key="2">
    <source>
        <dbReference type="EMBL" id="KAF7503051.1"/>
    </source>
</evidence>
<sequence length="85" mass="9110">MLMKGQLELLFFAQSVDDLNPLKVSTTLVSCVDLQGHSRCSSTQARDWILVVGLPVGNQTAPKYSAGSGDQASTEPEANGEWRSA</sequence>
<dbReference type="Proteomes" id="UP000606974">
    <property type="component" value="Unassembled WGS sequence"/>
</dbReference>
<evidence type="ECO:0000313" key="3">
    <source>
        <dbReference type="Proteomes" id="UP000606974"/>
    </source>
</evidence>
<comment type="caution">
    <text evidence="2">The sequence shown here is derived from an EMBL/GenBank/DDBJ whole genome shotgun (WGS) entry which is preliminary data.</text>
</comment>
<protein>
    <submittedName>
        <fullName evidence="2">Uncharacterized protein</fullName>
    </submittedName>
</protein>
<feature type="compositionally biased region" description="Polar residues" evidence="1">
    <location>
        <begin position="62"/>
        <end position="76"/>
    </location>
</feature>